<feature type="domain" description="Glycosyltransferase subfamily 4-like N-terminal" evidence="2">
    <location>
        <begin position="20"/>
        <end position="223"/>
    </location>
</feature>
<dbReference type="PANTHER" id="PTHR12526:SF635">
    <property type="entry name" value="GLYCOSYL TRANSFERASE GROUP 1"/>
    <property type="match status" value="1"/>
</dbReference>
<sequence length="413" mass="44628">MTAPARALTPLLVNTYDQGGGAAIAARRLHRGLRAIGVASRLLVQSRRGDEPGVIGPTGPLGRAAAWLRPRLDSLPARLHPRRRGDAFSPAWLPDRLGRDVAALAPDLVHLHWVTHGFARIESLARLGRPLVWTLHDAWPFTGGCHLPLDCVRYRDACGACPALGSRAEHDLSRRVWERKRVAWRGLPLTVVTPSRWVAERVRQSGLLGGARCEVIPNGLDLEPRFGLPPDRLALVCGGAGIARDANKGLPLLAAALRALPAERRARIEVLVFGTTRGDRLPDAGLPLRDLGFIHDEVTLAALYSAADLFVAPSRFETLGYTVMEAMACGTPCVAFDVGGVSDVVEHQRTGWLAPVADAEHLAAGLAWVMEDDGRRRALGARGRAKVEAEFELLCVARRHAELYAQVLAQAAA</sequence>
<dbReference type="Pfam" id="PF00534">
    <property type="entry name" value="Glycos_transf_1"/>
    <property type="match status" value="1"/>
</dbReference>
<name>A0A538U8J8_UNCEI</name>
<keyword evidence="3" id="KW-0808">Transferase</keyword>
<evidence type="ECO:0000259" key="2">
    <source>
        <dbReference type="Pfam" id="PF13439"/>
    </source>
</evidence>
<dbReference type="PANTHER" id="PTHR12526">
    <property type="entry name" value="GLYCOSYLTRANSFERASE"/>
    <property type="match status" value="1"/>
</dbReference>
<evidence type="ECO:0000259" key="1">
    <source>
        <dbReference type="Pfam" id="PF00534"/>
    </source>
</evidence>
<protein>
    <submittedName>
        <fullName evidence="3">Glycosyltransferase</fullName>
    </submittedName>
</protein>
<dbReference type="Proteomes" id="UP000319771">
    <property type="component" value="Unassembled WGS sequence"/>
</dbReference>
<evidence type="ECO:0000313" key="4">
    <source>
        <dbReference type="Proteomes" id="UP000319771"/>
    </source>
</evidence>
<reference evidence="3 4" key="1">
    <citation type="journal article" date="2019" name="Nat. Microbiol.">
        <title>Mediterranean grassland soil C-N compound turnover is dependent on rainfall and depth, and is mediated by genomically divergent microorganisms.</title>
        <authorList>
            <person name="Diamond S."/>
            <person name="Andeer P.F."/>
            <person name="Li Z."/>
            <person name="Crits-Christoph A."/>
            <person name="Burstein D."/>
            <person name="Anantharaman K."/>
            <person name="Lane K.R."/>
            <person name="Thomas B.C."/>
            <person name="Pan C."/>
            <person name="Northen T.R."/>
            <person name="Banfield J.F."/>
        </authorList>
    </citation>
    <scope>NUCLEOTIDE SEQUENCE [LARGE SCALE GENOMIC DNA]</scope>
    <source>
        <strain evidence="3">WS_11</strain>
    </source>
</reference>
<dbReference type="GO" id="GO:0016757">
    <property type="term" value="F:glycosyltransferase activity"/>
    <property type="evidence" value="ECO:0007669"/>
    <property type="project" value="InterPro"/>
</dbReference>
<dbReference type="EMBL" id="VBPB01000116">
    <property type="protein sequence ID" value="TMQ72215.1"/>
    <property type="molecule type" value="Genomic_DNA"/>
</dbReference>
<accession>A0A538U8J8</accession>
<feature type="domain" description="Glycosyl transferase family 1" evidence="1">
    <location>
        <begin position="247"/>
        <end position="385"/>
    </location>
</feature>
<gene>
    <name evidence="3" type="ORF">E6K81_08180</name>
</gene>
<dbReference type="AlphaFoldDB" id="A0A538U8J8"/>
<dbReference type="Pfam" id="PF13439">
    <property type="entry name" value="Glyco_transf_4"/>
    <property type="match status" value="1"/>
</dbReference>
<dbReference type="InterPro" id="IPR001296">
    <property type="entry name" value="Glyco_trans_1"/>
</dbReference>
<organism evidence="3 4">
    <name type="scientific">Eiseniibacteriota bacterium</name>
    <dbReference type="NCBI Taxonomy" id="2212470"/>
    <lineage>
        <taxon>Bacteria</taxon>
        <taxon>Candidatus Eiseniibacteriota</taxon>
    </lineage>
</organism>
<dbReference type="InterPro" id="IPR028098">
    <property type="entry name" value="Glyco_trans_4-like_N"/>
</dbReference>
<proteinExistence type="predicted"/>
<comment type="caution">
    <text evidence="3">The sequence shown here is derived from an EMBL/GenBank/DDBJ whole genome shotgun (WGS) entry which is preliminary data.</text>
</comment>
<dbReference type="Gene3D" id="3.40.50.2000">
    <property type="entry name" value="Glycogen Phosphorylase B"/>
    <property type="match status" value="2"/>
</dbReference>
<dbReference type="SUPFAM" id="SSF53756">
    <property type="entry name" value="UDP-Glycosyltransferase/glycogen phosphorylase"/>
    <property type="match status" value="1"/>
</dbReference>
<evidence type="ECO:0000313" key="3">
    <source>
        <dbReference type="EMBL" id="TMQ72215.1"/>
    </source>
</evidence>